<dbReference type="Proteomes" id="UP000070260">
    <property type="component" value="Plasmid pJFP838A"/>
</dbReference>
<reference evidence="1 2" key="1">
    <citation type="journal article" date="2016" name="PLoS ONE">
        <title>Plasmid Characterization and Chromosome Analysis of Two netF+ Clostridium perfringens Isolates Associated with Foal and Canine Necrotizing Enteritis.</title>
        <authorList>
            <person name="Mehdizadeh Gohari I."/>
            <person name="Kropinski A.M."/>
            <person name="Weese S.J."/>
            <person name="Parreira V.R."/>
            <person name="Whitehead A.E."/>
            <person name="Boerlin P."/>
            <person name="Prescott J.F."/>
        </authorList>
    </citation>
    <scope>NUCLEOTIDE SEQUENCE [LARGE SCALE GENOMIC DNA]</scope>
    <source>
        <strain evidence="1 2">JP838</strain>
        <plasmid evidence="2">Plasmid pJFP838A</plasmid>
    </source>
</reference>
<name>A0A140GR95_CLOPF</name>
<organism evidence="1 2">
    <name type="scientific">Clostridium perfringens</name>
    <dbReference type="NCBI Taxonomy" id="1502"/>
    <lineage>
        <taxon>Bacteria</taxon>
        <taxon>Bacillati</taxon>
        <taxon>Bacillota</taxon>
        <taxon>Clostridia</taxon>
        <taxon>Eubacteriales</taxon>
        <taxon>Clostridiaceae</taxon>
        <taxon>Clostridium</taxon>
    </lineage>
</organism>
<protein>
    <submittedName>
        <fullName evidence="1">Uncharacterized protein</fullName>
    </submittedName>
</protein>
<dbReference type="PATRIC" id="fig|1502.177.peg.3345"/>
<sequence length="249" mass="29456">MVMIKNEIYGCTISEGCKKYALDKLNLNLSKFYDEELFKNKYILILEAELYYEYNFNKLTADLTFKFEEDCDINCVKNGCDIKNFKIRKPYSNKKYNALDMKKGRRVFDGGIPLIFDTFEDLKKLKSIVIDWEIDNSIYIRIKYDLKFEKDDVNRIYSVGSRDILVKEYNSEYINQFDLVLVNSKEKEAFSDIYVIKGSIQEMGLVSTEKGVYLDGILKMELNDENISFGYQAKEVIKPYYYPNIHLRY</sequence>
<gene>
    <name evidence="1" type="ORF">JFP838_pA0138</name>
</gene>
<evidence type="ECO:0000313" key="1">
    <source>
        <dbReference type="EMBL" id="AMN31054.1"/>
    </source>
</evidence>
<dbReference type="EMBL" id="CP013615">
    <property type="protein sequence ID" value="AMN31054.1"/>
    <property type="molecule type" value="Genomic_DNA"/>
</dbReference>
<geneLocation type="plasmid" evidence="1 2">
    <name>pJFP838A</name>
</geneLocation>
<keyword evidence="1" id="KW-0614">Plasmid</keyword>
<evidence type="ECO:0000313" key="2">
    <source>
        <dbReference type="Proteomes" id="UP000070260"/>
    </source>
</evidence>
<dbReference type="AlphaFoldDB" id="A0A140GR95"/>
<accession>A0A140GR95</accession>
<proteinExistence type="predicted"/>
<dbReference type="RefSeq" id="WP_061429660.1">
    <property type="nucleotide sequence ID" value="NZ_CATNZX010000001.1"/>
</dbReference>